<dbReference type="InterPro" id="IPR014030">
    <property type="entry name" value="Ketoacyl_synth_N"/>
</dbReference>
<dbReference type="RefSeq" id="WP_387906707.1">
    <property type="nucleotide sequence ID" value="NZ_JBIBEG010000009.1"/>
</dbReference>
<dbReference type="InterPro" id="IPR001227">
    <property type="entry name" value="Ac_transferase_dom_sf"/>
</dbReference>
<evidence type="ECO:0000259" key="3">
    <source>
        <dbReference type="PROSITE" id="PS52004"/>
    </source>
</evidence>
<comment type="caution">
    <text evidence="4">The sequence shown here is derived from an EMBL/GenBank/DDBJ whole genome shotgun (WGS) entry which is preliminary data.</text>
</comment>
<dbReference type="Gene3D" id="3.30.70.3290">
    <property type="match status" value="1"/>
</dbReference>
<reference evidence="4 5" key="1">
    <citation type="submission" date="2024-10" db="EMBL/GenBank/DDBJ databases">
        <title>The Natural Products Discovery Center: Release of the First 8490 Sequenced Strains for Exploring Actinobacteria Biosynthetic Diversity.</title>
        <authorList>
            <person name="Kalkreuter E."/>
            <person name="Kautsar S.A."/>
            <person name="Yang D."/>
            <person name="Bader C.D."/>
            <person name="Teijaro C.N."/>
            <person name="Fluegel L."/>
            <person name="Davis C.M."/>
            <person name="Simpson J.R."/>
            <person name="Lauterbach L."/>
            <person name="Steele A.D."/>
            <person name="Gui C."/>
            <person name="Meng S."/>
            <person name="Li G."/>
            <person name="Viehrig K."/>
            <person name="Ye F."/>
            <person name="Su P."/>
            <person name="Kiefer A.F."/>
            <person name="Nichols A."/>
            <person name="Cepeda A.J."/>
            <person name="Yan W."/>
            <person name="Fan B."/>
            <person name="Jiang Y."/>
            <person name="Adhikari A."/>
            <person name="Zheng C.-J."/>
            <person name="Schuster L."/>
            <person name="Cowan T.M."/>
            <person name="Smanski M.J."/>
            <person name="Chevrette M.G."/>
            <person name="De Carvalho L.P.S."/>
            <person name="Shen B."/>
        </authorList>
    </citation>
    <scope>NUCLEOTIDE SEQUENCE [LARGE SCALE GENOMIC DNA]</scope>
    <source>
        <strain evidence="4 5">NPDC012540</strain>
    </source>
</reference>
<proteinExistence type="predicted"/>
<dbReference type="SUPFAM" id="SSF52151">
    <property type="entry name" value="FabD/lysophospholipase-like"/>
    <property type="match status" value="1"/>
</dbReference>
<dbReference type="InterPro" id="IPR014031">
    <property type="entry name" value="Ketoacyl_synth_C"/>
</dbReference>
<keyword evidence="1" id="KW-0808">Transferase</keyword>
<dbReference type="InterPro" id="IPR032821">
    <property type="entry name" value="PKS_assoc"/>
</dbReference>
<dbReference type="Pfam" id="PF00109">
    <property type="entry name" value="ketoacyl-synt"/>
    <property type="match status" value="1"/>
</dbReference>
<accession>A0ABW6XCX5</accession>
<dbReference type="Pfam" id="PF16197">
    <property type="entry name" value="KAsynt_C_assoc"/>
    <property type="match status" value="1"/>
</dbReference>
<dbReference type="SMART" id="SM00825">
    <property type="entry name" value="PKS_KS"/>
    <property type="match status" value="1"/>
</dbReference>
<feature type="non-terminal residue" evidence="4">
    <location>
        <position position="609"/>
    </location>
</feature>
<sequence length="609" mass="63084">MIGLSCRLPQADSAVRLWELLRDGVDAITPLPPGRWKQRPTEDAELVSERGGFLDRVDQFDADFFGISPREAAAMDPQQRLALELGWELLENGGITPQRLAALRAGVFVGTMNDDYATLTRQRSSQAVSHHTLAGLQRSMIANRLSYLLGANGPSLTVDSGQSSSLVAVHMACQSLRAGECEVALAGGVNLNLSFDGTLSVSRFGGLSPDGRCYTFDSRANGYVRGEGGGFVLLKPLAQALRDGDHIHGVLRGSAVNNGGGDSLTTPSRQAQEDVLRSAYTAAGVRPEDIQYVELHGTGTAVGDPIEAAALAAVLGSARPADAPLMVGSIKTNVGHLEGAAGIVGLLKVLLSLEAGELPASLNFDMPNPAIPLADWHLQVQSERSPWPRPDVSLVAGVSSFGLGGTNAHVIVEQAPVAGPASVADGEPGLVGVVAGSGVVPWVVSGRSAAGLRGQAGRLREFVASSEASVADLGWSLASSRAGLGHRAVLLGADREELLTALRSLEDGEPAAGVVTGVASDGASDVVFVFPGQGSQWAGMAVGLLDSSPVFAGRFGECAAALAPHIDWVPEDVLRGCGGAPSLDRVDVVQPLLWAVMVSLAEVWRASGV</sequence>
<dbReference type="Proteomes" id="UP001602322">
    <property type="component" value="Unassembled WGS sequence"/>
</dbReference>
<keyword evidence="5" id="KW-1185">Reference proteome</keyword>
<dbReference type="InterPro" id="IPR050091">
    <property type="entry name" value="PKS_NRPS_Biosynth_Enz"/>
</dbReference>
<dbReference type="Pfam" id="PF02801">
    <property type="entry name" value="Ketoacyl-synt_C"/>
    <property type="match status" value="1"/>
</dbReference>
<organism evidence="4 5">
    <name type="scientific">Streptomyces argenteolus</name>
    <dbReference type="NCBI Taxonomy" id="67274"/>
    <lineage>
        <taxon>Bacteria</taxon>
        <taxon>Bacillati</taxon>
        <taxon>Actinomycetota</taxon>
        <taxon>Actinomycetes</taxon>
        <taxon>Kitasatosporales</taxon>
        <taxon>Streptomycetaceae</taxon>
        <taxon>Streptomyces</taxon>
    </lineage>
</organism>
<feature type="domain" description="Ketosynthase family 3 (KS3)" evidence="3">
    <location>
        <begin position="1"/>
        <end position="414"/>
    </location>
</feature>
<evidence type="ECO:0000256" key="2">
    <source>
        <dbReference type="ARBA" id="ARBA00023268"/>
    </source>
</evidence>
<protein>
    <submittedName>
        <fullName evidence="4">Type I polyketide synthase</fullName>
    </submittedName>
</protein>
<dbReference type="SUPFAM" id="SSF53901">
    <property type="entry name" value="Thiolase-like"/>
    <property type="match status" value="1"/>
</dbReference>
<evidence type="ECO:0000256" key="1">
    <source>
        <dbReference type="ARBA" id="ARBA00022679"/>
    </source>
</evidence>
<dbReference type="Gene3D" id="3.40.366.10">
    <property type="entry name" value="Malonyl-Coenzyme A Acyl Carrier Protein, domain 2"/>
    <property type="match status" value="1"/>
</dbReference>
<gene>
    <name evidence="4" type="ORF">ACFY8O_27100</name>
</gene>
<dbReference type="PROSITE" id="PS52004">
    <property type="entry name" value="KS3_2"/>
    <property type="match status" value="1"/>
</dbReference>
<keyword evidence="2" id="KW-0511">Multifunctional enzyme</keyword>
<evidence type="ECO:0000313" key="5">
    <source>
        <dbReference type="Proteomes" id="UP001602322"/>
    </source>
</evidence>
<dbReference type="InterPro" id="IPR016035">
    <property type="entry name" value="Acyl_Trfase/lysoPLipase"/>
</dbReference>
<dbReference type="Gene3D" id="3.40.47.10">
    <property type="match status" value="1"/>
</dbReference>
<evidence type="ECO:0000313" key="4">
    <source>
        <dbReference type="EMBL" id="MFF5899571.1"/>
    </source>
</evidence>
<dbReference type="InterPro" id="IPR020841">
    <property type="entry name" value="PKS_Beta-ketoAc_synthase_dom"/>
</dbReference>
<dbReference type="CDD" id="cd00833">
    <property type="entry name" value="PKS"/>
    <property type="match status" value="1"/>
</dbReference>
<dbReference type="Pfam" id="PF00698">
    <property type="entry name" value="Acyl_transf_1"/>
    <property type="match status" value="1"/>
</dbReference>
<dbReference type="EMBL" id="JBIBEG010000009">
    <property type="protein sequence ID" value="MFF5899571.1"/>
    <property type="molecule type" value="Genomic_DNA"/>
</dbReference>
<dbReference type="PANTHER" id="PTHR43775:SF51">
    <property type="entry name" value="INACTIVE PHENOLPHTHIOCEROL SYNTHESIS POLYKETIDE SYNTHASE TYPE I PKS1-RELATED"/>
    <property type="match status" value="1"/>
</dbReference>
<dbReference type="PANTHER" id="PTHR43775">
    <property type="entry name" value="FATTY ACID SYNTHASE"/>
    <property type="match status" value="1"/>
</dbReference>
<name>A0ABW6XCX5_9ACTN</name>
<dbReference type="InterPro" id="IPR014043">
    <property type="entry name" value="Acyl_transferase_dom"/>
</dbReference>
<dbReference type="InterPro" id="IPR016039">
    <property type="entry name" value="Thiolase-like"/>
</dbReference>